<comment type="caution">
    <text evidence="2">The sequence shown here is derived from an EMBL/GenBank/DDBJ whole genome shotgun (WGS) entry which is preliminary data.</text>
</comment>
<reference evidence="3" key="1">
    <citation type="submission" date="2016-02" db="EMBL/GenBank/DDBJ databases">
        <authorList>
            <person name="Kaur G."/>
            <person name="Nair G.R."/>
            <person name="Mayilraj S."/>
        </authorList>
    </citation>
    <scope>NUCLEOTIDE SEQUENCE [LARGE SCALE GENOMIC DNA]</scope>
    <source>
        <strain evidence="3">GA-15</strain>
    </source>
</reference>
<accession>A0A177ICS1</accession>
<dbReference type="RefSeq" id="WP_066840385.1">
    <property type="nucleotide sequence ID" value="NZ_LSTQ01000024.1"/>
</dbReference>
<dbReference type="EMBL" id="LSTQ01000024">
    <property type="protein sequence ID" value="OAH26081.1"/>
    <property type="molecule type" value="Genomic_DNA"/>
</dbReference>
<dbReference type="Pfam" id="PF00171">
    <property type="entry name" value="Aldedh"/>
    <property type="match status" value="1"/>
</dbReference>
<proteinExistence type="predicted"/>
<dbReference type="Proteomes" id="UP000076947">
    <property type="component" value="Unassembled WGS sequence"/>
</dbReference>
<name>A0A177ICS1_9CORY</name>
<dbReference type="InterPro" id="IPR015590">
    <property type="entry name" value="Aldehyde_DH_dom"/>
</dbReference>
<keyword evidence="3" id="KW-1185">Reference proteome</keyword>
<dbReference type="SUPFAM" id="SSF53720">
    <property type="entry name" value="ALDH-like"/>
    <property type="match status" value="1"/>
</dbReference>
<dbReference type="Gene3D" id="3.40.309.10">
    <property type="entry name" value="Aldehyde Dehydrogenase, Chain A, domain 2"/>
    <property type="match status" value="1"/>
</dbReference>
<dbReference type="AlphaFoldDB" id="A0A177ICS1"/>
<evidence type="ECO:0000259" key="1">
    <source>
        <dbReference type="Pfam" id="PF00171"/>
    </source>
</evidence>
<organism evidence="2 3">
    <name type="scientific">Corynebacterium stationis</name>
    <dbReference type="NCBI Taxonomy" id="1705"/>
    <lineage>
        <taxon>Bacteria</taxon>
        <taxon>Bacillati</taxon>
        <taxon>Actinomycetota</taxon>
        <taxon>Actinomycetes</taxon>
        <taxon>Mycobacteriales</taxon>
        <taxon>Corynebacteriaceae</taxon>
        <taxon>Corynebacterium</taxon>
    </lineage>
</organism>
<gene>
    <name evidence="2" type="ORF">AYJ05_01150</name>
</gene>
<feature type="domain" description="Aldehyde dehydrogenase" evidence="1">
    <location>
        <begin position="41"/>
        <end position="92"/>
    </location>
</feature>
<dbReference type="InterPro" id="IPR016161">
    <property type="entry name" value="Ald_DH/histidinol_DH"/>
</dbReference>
<dbReference type="InterPro" id="IPR016163">
    <property type="entry name" value="Ald_DH_C"/>
</dbReference>
<dbReference type="GO" id="GO:0016620">
    <property type="term" value="F:oxidoreductase activity, acting on the aldehyde or oxo group of donors, NAD or NADP as acceptor"/>
    <property type="evidence" value="ECO:0007669"/>
    <property type="project" value="InterPro"/>
</dbReference>
<protein>
    <recommendedName>
        <fullName evidence="1">Aldehyde dehydrogenase domain-containing protein</fullName>
    </recommendedName>
</protein>
<sequence>MDAEVESQLVDKLVKQISAMMVGNPSEDEHIEQGFLSFAQQETADRDGFYIAPTVLANVLLDTEAAQKEIFESEDEAINRANQTPHGLSASV</sequence>
<evidence type="ECO:0000313" key="2">
    <source>
        <dbReference type="EMBL" id="OAH26081.1"/>
    </source>
</evidence>
<evidence type="ECO:0000313" key="3">
    <source>
        <dbReference type="Proteomes" id="UP000076947"/>
    </source>
</evidence>